<evidence type="ECO:0000256" key="3">
    <source>
        <dbReference type="ARBA" id="ARBA00022859"/>
    </source>
</evidence>
<dbReference type="PANTHER" id="PTHR11022:SF73">
    <property type="entry name" value="PEPTIDOGLYCAN-RECOGNITION PROTEIN LD"/>
    <property type="match status" value="1"/>
</dbReference>
<reference evidence="6" key="3">
    <citation type="submission" date="2025-05" db="UniProtKB">
        <authorList>
            <consortium name="EnsemblMetazoa"/>
        </authorList>
    </citation>
    <scope>IDENTIFICATION</scope>
</reference>
<dbReference type="EnsemblMetazoa" id="XM_017114074.2">
    <property type="protein sequence ID" value="XP_016969563.1"/>
    <property type="gene ID" value="LOC108037497"/>
</dbReference>
<feature type="transmembrane region" description="Helical" evidence="4">
    <location>
        <begin position="129"/>
        <end position="150"/>
    </location>
</feature>
<dbReference type="PANTHER" id="PTHR11022">
    <property type="entry name" value="PEPTIDOGLYCAN RECOGNITION PROTEIN"/>
    <property type="match status" value="1"/>
</dbReference>
<evidence type="ECO:0000256" key="4">
    <source>
        <dbReference type="SAM" id="Phobius"/>
    </source>
</evidence>
<dbReference type="OMA" id="CETYEAR"/>
<gene>
    <name evidence="8" type="primary">LOC108037497</name>
    <name evidence="6" type="synonym">108037497</name>
</gene>
<keyword evidence="3" id="KW-0391">Immunity</keyword>
<keyword evidence="4" id="KW-0812">Transmembrane</keyword>
<dbReference type="InterPro" id="IPR002502">
    <property type="entry name" value="Amidase_domain"/>
</dbReference>
<dbReference type="Proteomes" id="UP001652680">
    <property type="component" value="Unassembled WGS sequence"/>
</dbReference>
<dbReference type="InterPro" id="IPR036505">
    <property type="entry name" value="Amidase/PGRP_sf"/>
</dbReference>
<dbReference type="RefSeq" id="XP_016969563.1">
    <property type="nucleotide sequence ID" value="XM_017114074.1"/>
</dbReference>
<dbReference type="GO" id="GO:0009253">
    <property type="term" value="P:peptidoglycan catabolic process"/>
    <property type="evidence" value="ECO:0007669"/>
    <property type="project" value="InterPro"/>
</dbReference>
<dbReference type="GeneID" id="108037497"/>
<reference evidence="7" key="1">
    <citation type="journal article" date="2021" name="Elife">
        <title>Highly contiguous assemblies of 101 drosophilid genomes.</title>
        <authorList>
            <person name="Kim B.Y."/>
            <person name="Wang J.R."/>
            <person name="Miller D.E."/>
            <person name="Barmina O."/>
            <person name="Delaney E."/>
            <person name="Thompson A."/>
            <person name="Comeault A.A."/>
            <person name="Peede D."/>
            <person name="D'Agostino E.R."/>
            <person name="Pelaez J."/>
            <person name="Aguilar J.M."/>
            <person name="Haji D."/>
            <person name="Matsunaga T."/>
            <person name="Armstrong E.E."/>
            <person name="Zych M."/>
            <person name="Ogawa Y."/>
            <person name="Stamenkovic-Radak M."/>
            <person name="Jelic M."/>
            <person name="Veselinovic M.S."/>
            <person name="Tanaskovic M."/>
            <person name="Eric P."/>
            <person name="Gao J.J."/>
            <person name="Katoh T.K."/>
            <person name="Toda M.J."/>
            <person name="Watabe H."/>
            <person name="Watada M."/>
            <person name="Davis J.S."/>
            <person name="Moyle L.C."/>
            <person name="Manoli G."/>
            <person name="Bertolini E."/>
            <person name="Kostal V."/>
            <person name="Hawley R.S."/>
            <person name="Takahashi A."/>
            <person name="Jones C.D."/>
            <person name="Price D.K."/>
            <person name="Whiteman N."/>
            <person name="Kopp A."/>
            <person name="Matute D.R."/>
            <person name="Petrov D.A."/>
        </authorList>
    </citation>
    <scope>NUCLEOTIDE SEQUENCE [LARGE SCALE GENOMIC DNA]</scope>
</reference>
<dbReference type="OrthoDB" id="7939567at2759"/>
<accession>A0A6P4E2X9</accession>
<dbReference type="Gene3D" id="3.40.80.10">
    <property type="entry name" value="Peptidoglycan recognition protein-like"/>
    <property type="match status" value="1"/>
</dbReference>
<sequence>MPIFVSAHSLRAINKYYAHQEHSGLDNLCQLTNHLHTFIFAKLNYMVFALYFATIGRSASPAGVSQSSYGSLESTEDIHIRVDEDCGVSESTPLLAATQRSNKSPTSSAAFSSSPCPGNPILTKDCLNWQSVVFLVMCAAALGLAVYLLWRETQMPDFGYRLSLIEHDIWSEMDLQGQGTPLDPLKAVLFTHTESEECNEDCPEVLRKLQSSSLEELPYNFLVTGDCQVFKVYGWEYESNFLKDLSGNSSLVIAFVGNFSRNPPKDCQLKAAQALILESVKRKKLQPEYKLFVLANNAEALQRELMHWPRYTSPRRMK</sequence>
<dbReference type="InterPro" id="IPR015510">
    <property type="entry name" value="PGRP"/>
</dbReference>
<feature type="domain" description="Peptidoglycan recognition protein family" evidence="5">
    <location>
        <begin position="162"/>
        <end position="298"/>
    </location>
</feature>
<organism evidence="8">
    <name type="scientific">Drosophila rhopaloa</name>
    <name type="common">Fruit fly</name>
    <dbReference type="NCBI Taxonomy" id="1041015"/>
    <lineage>
        <taxon>Eukaryota</taxon>
        <taxon>Metazoa</taxon>
        <taxon>Ecdysozoa</taxon>
        <taxon>Arthropoda</taxon>
        <taxon>Hexapoda</taxon>
        <taxon>Insecta</taxon>
        <taxon>Pterygota</taxon>
        <taxon>Neoptera</taxon>
        <taxon>Endopterygota</taxon>
        <taxon>Diptera</taxon>
        <taxon>Brachycera</taxon>
        <taxon>Muscomorpha</taxon>
        <taxon>Ephydroidea</taxon>
        <taxon>Drosophilidae</taxon>
        <taxon>Drosophila</taxon>
        <taxon>Sophophora</taxon>
    </lineage>
</organism>
<comment type="similarity">
    <text evidence="1">Belongs to the N-acetylmuramoyl-L-alanine amidase 2 family.</text>
</comment>
<dbReference type="SUPFAM" id="SSF55846">
    <property type="entry name" value="N-acetylmuramoyl-L-alanine amidase-like"/>
    <property type="match status" value="1"/>
</dbReference>
<dbReference type="GO" id="GO:0008270">
    <property type="term" value="F:zinc ion binding"/>
    <property type="evidence" value="ECO:0007669"/>
    <property type="project" value="InterPro"/>
</dbReference>
<evidence type="ECO:0000256" key="2">
    <source>
        <dbReference type="ARBA" id="ARBA00022588"/>
    </source>
</evidence>
<keyword evidence="4" id="KW-0472">Membrane</keyword>
<evidence type="ECO:0000313" key="7">
    <source>
        <dbReference type="Proteomes" id="UP001652680"/>
    </source>
</evidence>
<keyword evidence="7" id="KW-1185">Reference proteome</keyword>
<protein>
    <submittedName>
        <fullName evidence="8">Peptidoglycan-recognition protein LD isoform X2</fullName>
    </submittedName>
</protein>
<name>A0A6P4E2X9_DRORH</name>
<evidence type="ECO:0000313" key="6">
    <source>
        <dbReference type="EnsemblMetazoa" id="XP_016969563.1"/>
    </source>
</evidence>
<evidence type="ECO:0000313" key="8">
    <source>
        <dbReference type="RefSeq" id="XP_016969563.1"/>
    </source>
</evidence>
<dbReference type="InterPro" id="IPR006619">
    <property type="entry name" value="PGRP_domain_met/bac"/>
</dbReference>
<keyword evidence="2" id="KW-0399">Innate immunity</keyword>
<keyword evidence="4" id="KW-1133">Transmembrane helix</keyword>
<evidence type="ECO:0000256" key="1">
    <source>
        <dbReference type="ARBA" id="ARBA00007553"/>
    </source>
</evidence>
<dbReference type="GO" id="GO:0008745">
    <property type="term" value="F:N-acetylmuramoyl-L-alanine amidase activity"/>
    <property type="evidence" value="ECO:0007669"/>
    <property type="project" value="InterPro"/>
</dbReference>
<evidence type="ECO:0000259" key="5">
    <source>
        <dbReference type="SMART" id="SM00701"/>
    </source>
</evidence>
<dbReference type="SMART" id="SM00701">
    <property type="entry name" value="PGRP"/>
    <property type="match status" value="1"/>
</dbReference>
<proteinExistence type="inferred from homology"/>
<dbReference type="AlphaFoldDB" id="A0A6P4E2X9"/>
<dbReference type="GO" id="GO:0045087">
    <property type="term" value="P:innate immune response"/>
    <property type="evidence" value="ECO:0007669"/>
    <property type="project" value="UniProtKB-KW"/>
</dbReference>
<reference evidence="8" key="2">
    <citation type="submission" date="2025-04" db="UniProtKB">
        <authorList>
            <consortium name="RefSeq"/>
        </authorList>
    </citation>
    <scope>IDENTIFICATION</scope>
</reference>
<dbReference type="CDD" id="cd06583">
    <property type="entry name" value="PGRP"/>
    <property type="match status" value="1"/>
</dbReference>